<dbReference type="Proteomes" id="UP000244896">
    <property type="component" value="Chromosome"/>
</dbReference>
<evidence type="ECO:0000256" key="1">
    <source>
        <dbReference type="SAM" id="SignalP"/>
    </source>
</evidence>
<keyword evidence="1" id="KW-0732">Signal</keyword>
<dbReference type="PANTHER" id="PTHR43818">
    <property type="entry name" value="BCDNA.GH03377"/>
    <property type="match status" value="1"/>
</dbReference>
<dbReference type="InterPro" id="IPR055170">
    <property type="entry name" value="GFO_IDH_MocA-like_dom"/>
</dbReference>
<sequence length="432" mass="47231">MSSFTRRQFLGTAAALSAAPLLSKLPAAAFASGSDRLKVGLIGSGGRGVSAMRNCLDADPSVIVWAIGDAFADRLESARDNLVNGTPKSRRPRPPVAPERLAIPPERQFIGLDAYKKVINSGVDLVILATPPQFRPEHMEAAINAGVHVFAEKPVAVDVAGVRRVISVGELAKQKRLAIVAGTQFRYSGHYIETMRRVHDGDIGELVGGQFYYLTNGLWHHDRKPGWTDMEYQIRNWLYYTWLSGDHIVEQHIHNIDVMNWAFGGPPLKAIGMGGRQSRTDPKYGNIFDHFAVEYEYANGVRVQSMCRQAPGASTRSNNERLVGTKGTARLPAAITGPKAWKFTDDTPNGLVAEHVALIKGIRNGNPLNDAKRVAESTLTAILGRNSAYTGREINYAWLLNASKENLTPETCRFDMAPPKSEIAIPGVTPLV</sequence>
<gene>
    <name evidence="4" type="ORF">CKA38_09160</name>
</gene>
<dbReference type="GO" id="GO:0000166">
    <property type="term" value="F:nucleotide binding"/>
    <property type="evidence" value="ECO:0007669"/>
    <property type="project" value="InterPro"/>
</dbReference>
<evidence type="ECO:0000259" key="3">
    <source>
        <dbReference type="Pfam" id="PF22725"/>
    </source>
</evidence>
<name>A0A2U8E3J5_9BACT</name>
<dbReference type="PROSITE" id="PS51318">
    <property type="entry name" value="TAT"/>
    <property type="match status" value="1"/>
</dbReference>
<dbReference type="KEGG" id="elut:CKA38_09160"/>
<dbReference type="OrthoDB" id="9801953at2"/>
<dbReference type="EMBL" id="CP023004">
    <property type="protein sequence ID" value="AWI09391.1"/>
    <property type="molecule type" value="Genomic_DNA"/>
</dbReference>
<dbReference type="RefSeq" id="WP_108825201.1">
    <property type="nucleotide sequence ID" value="NZ_CP023004.1"/>
</dbReference>
<feature type="domain" description="GFO/IDH/MocA-like oxidoreductase" evidence="3">
    <location>
        <begin position="196"/>
        <end position="329"/>
    </location>
</feature>
<dbReference type="Pfam" id="PF01408">
    <property type="entry name" value="GFO_IDH_MocA"/>
    <property type="match status" value="1"/>
</dbReference>
<dbReference type="InterPro" id="IPR006311">
    <property type="entry name" value="TAT_signal"/>
</dbReference>
<evidence type="ECO:0008006" key="6">
    <source>
        <dbReference type="Google" id="ProtNLM"/>
    </source>
</evidence>
<keyword evidence="5" id="KW-1185">Reference proteome</keyword>
<feature type="signal peptide" evidence="1">
    <location>
        <begin position="1"/>
        <end position="31"/>
    </location>
</feature>
<dbReference type="Pfam" id="PF22725">
    <property type="entry name" value="GFO_IDH_MocA_C3"/>
    <property type="match status" value="1"/>
</dbReference>
<dbReference type="Gene3D" id="3.30.360.10">
    <property type="entry name" value="Dihydrodipicolinate Reductase, domain 2"/>
    <property type="match status" value="1"/>
</dbReference>
<evidence type="ECO:0000313" key="5">
    <source>
        <dbReference type="Proteomes" id="UP000244896"/>
    </source>
</evidence>
<dbReference type="InterPro" id="IPR050463">
    <property type="entry name" value="Gfo/Idh/MocA_oxidrdct_glycsds"/>
</dbReference>
<reference evidence="4 5" key="1">
    <citation type="journal article" date="2018" name="Syst. Appl. Microbiol.">
        <title>Ereboglobus luteus gen. nov. sp. nov. from cockroach guts, and new insights into the oxygen relationship of the genera Opitutus and Didymococcus (Verrucomicrobia: Opitutaceae).</title>
        <authorList>
            <person name="Tegtmeier D."/>
            <person name="Belitz A."/>
            <person name="Radek R."/>
            <person name="Heimerl T."/>
            <person name="Brune A."/>
        </authorList>
    </citation>
    <scope>NUCLEOTIDE SEQUENCE [LARGE SCALE GENOMIC DNA]</scope>
    <source>
        <strain evidence="4 5">Ho45</strain>
    </source>
</reference>
<accession>A0A2U8E3J5</accession>
<evidence type="ECO:0000313" key="4">
    <source>
        <dbReference type="EMBL" id="AWI09391.1"/>
    </source>
</evidence>
<dbReference type="Gene3D" id="3.40.50.720">
    <property type="entry name" value="NAD(P)-binding Rossmann-like Domain"/>
    <property type="match status" value="1"/>
</dbReference>
<organism evidence="4 5">
    <name type="scientific">Ereboglobus luteus</name>
    <dbReference type="NCBI Taxonomy" id="1796921"/>
    <lineage>
        <taxon>Bacteria</taxon>
        <taxon>Pseudomonadati</taxon>
        <taxon>Verrucomicrobiota</taxon>
        <taxon>Opitutia</taxon>
        <taxon>Opitutales</taxon>
        <taxon>Opitutaceae</taxon>
        <taxon>Ereboglobus</taxon>
    </lineage>
</organism>
<dbReference type="InterPro" id="IPR000683">
    <property type="entry name" value="Gfo/Idh/MocA-like_OxRdtase_N"/>
</dbReference>
<evidence type="ECO:0000259" key="2">
    <source>
        <dbReference type="Pfam" id="PF01408"/>
    </source>
</evidence>
<dbReference type="SUPFAM" id="SSF51735">
    <property type="entry name" value="NAD(P)-binding Rossmann-fold domains"/>
    <property type="match status" value="1"/>
</dbReference>
<dbReference type="PANTHER" id="PTHR43818:SF5">
    <property type="entry name" value="OXIDOREDUCTASE FAMILY PROTEIN"/>
    <property type="match status" value="1"/>
</dbReference>
<dbReference type="SUPFAM" id="SSF55347">
    <property type="entry name" value="Glyceraldehyde-3-phosphate dehydrogenase-like, C-terminal domain"/>
    <property type="match status" value="1"/>
</dbReference>
<dbReference type="AlphaFoldDB" id="A0A2U8E3J5"/>
<protein>
    <recommendedName>
        <fullName evidence="6">Oxidoreductase</fullName>
    </recommendedName>
</protein>
<feature type="chain" id="PRO_5016138860" description="Oxidoreductase" evidence="1">
    <location>
        <begin position="32"/>
        <end position="432"/>
    </location>
</feature>
<proteinExistence type="predicted"/>
<feature type="domain" description="Gfo/Idh/MocA-like oxidoreductase N-terminal" evidence="2">
    <location>
        <begin position="38"/>
        <end position="167"/>
    </location>
</feature>
<dbReference type="InterPro" id="IPR036291">
    <property type="entry name" value="NAD(P)-bd_dom_sf"/>
</dbReference>